<dbReference type="PANTHER" id="PTHR45947:SF3">
    <property type="entry name" value="SULFOQUINOVOSYL TRANSFERASE SQD2"/>
    <property type="match status" value="1"/>
</dbReference>
<dbReference type="GO" id="GO:0016757">
    <property type="term" value="F:glycosyltransferase activity"/>
    <property type="evidence" value="ECO:0007669"/>
    <property type="project" value="UniProtKB-ARBA"/>
</dbReference>
<feature type="domain" description="Glycosyltransferase subfamily 4-like N-terminal" evidence="1">
    <location>
        <begin position="47"/>
        <end position="205"/>
    </location>
</feature>
<protein>
    <submittedName>
        <fullName evidence="2">Starch synthase</fullName>
    </submittedName>
</protein>
<reference evidence="3" key="1">
    <citation type="submission" date="2016-10" db="EMBL/GenBank/DDBJ databases">
        <authorList>
            <person name="Varghese N."/>
            <person name="Submissions S."/>
        </authorList>
    </citation>
    <scope>NUCLEOTIDE SEQUENCE [LARGE SCALE GENOMIC DNA]</scope>
    <source>
        <strain evidence="3">DSM 217</strain>
    </source>
</reference>
<dbReference type="PANTHER" id="PTHR45947">
    <property type="entry name" value="SULFOQUINOVOSYL TRANSFERASE SQD2"/>
    <property type="match status" value="1"/>
</dbReference>
<dbReference type="AlphaFoldDB" id="A0A1H2Y342"/>
<evidence type="ECO:0000313" key="3">
    <source>
        <dbReference type="Proteomes" id="UP000198816"/>
    </source>
</evidence>
<name>A0A1H2Y342_THIRO</name>
<dbReference type="Pfam" id="PF13692">
    <property type="entry name" value="Glyco_trans_1_4"/>
    <property type="match status" value="1"/>
</dbReference>
<organism evidence="2 3">
    <name type="scientific">Thiocapsa roseopersicina</name>
    <dbReference type="NCBI Taxonomy" id="1058"/>
    <lineage>
        <taxon>Bacteria</taxon>
        <taxon>Pseudomonadati</taxon>
        <taxon>Pseudomonadota</taxon>
        <taxon>Gammaproteobacteria</taxon>
        <taxon>Chromatiales</taxon>
        <taxon>Chromatiaceae</taxon>
        <taxon>Thiocapsa</taxon>
    </lineage>
</organism>
<keyword evidence="3" id="KW-1185">Reference proteome</keyword>
<accession>A0A1H2Y342</accession>
<dbReference type="Pfam" id="PF13439">
    <property type="entry name" value="Glyco_transf_4"/>
    <property type="match status" value="1"/>
</dbReference>
<dbReference type="STRING" id="1058.SAMN05421783_11216"/>
<dbReference type="SUPFAM" id="SSF53756">
    <property type="entry name" value="UDP-Glycosyltransferase/glycogen phosphorylase"/>
    <property type="match status" value="1"/>
</dbReference>
<sequence>MTSRAPPKVAIFPWGDVVEEFLDPIGLDLDAFAQRMTGGWLFGYVAAFQSLGWDAVILCASERLTTPRCLTHAGTGAAIWAVPGRRSIARRDSIKSARQILRTPWRAFRRILRSEGCSIVLVQEYEYARFDALAVLARLLGLPVFATFQGGDLTLSPLEARIRPWTLRLAQGLIVPSTRERERLARTYKASNLRIADIPNPIDADEWRASSRSECRSEWGLPEQDLVVVNHGRIDMYRKGLDVLLAAWSAFSDSHPTARLLILGSGPDQAAFGEAIGGSGAKGIIWENAYSTDRPRLRRWLSAADIYVTTSRVEGMPVAPLEAMACGLPVVASRAHGLPDIFRDGEASGGILVDCEDTAGVANALSRLADAPKLCAELGRAARACIETRFAIPVVAGALSRLMAKSRSGT</sequence>
<dbReference type="Gene3D" id="3.40.50.2000">
    <property type="entry name" value="Glycogen Phosphorylase B"/>
    <property type="match status" value="2"/>
</dbReference>
<gene>
    <name evidence="2" type="ORF">SAMN05421783_11216</name>
</gene>
<evidence type="ECO:0000259" key="1">
    <source>
        <dbReference type="Pfam" id="PF13439"/>
    </source>
</evidence>
<dbReference type="InterPro" id="IPR050194">
    <property type="entry name" value="Glycosyltransferase_grp1"/>
</dbReference>
<dbReference type="EMBL" id="FNNZ01000012">
    <property type="protein sequence ID" value="SDW99471.1"/>
    <property type="molecule type" value="Genomic_DNA"/>
</dbReference>
<proteinExistence type="predicted"/>
<dbReference type="InterPro" id="IPR028098">
    <property type="entry name" value="Glyco_trans_4-like_N"/>
</dbReference>
<dbReference type="Proteomes" id="UP000198816">
    <property type="component" value="Unassembled WGS sequence"/>
</dbReference>
<evidence type="ECO:0000313" key="2">
    <source>
        <dbReference type="EMBL" id="SDW99471.1"/>
    </source>
</evidence>
<dbReference type="CDD" id="cd03801">
    <property type="entry name" value="GT4_PimA-like"/>
    <property type="match status" value="1"/>
</dbReference>
<dbReference type="RefSeq" id="WP_217633698.1">
    <property type="nucleotide sequence ID" value="NZ_FNNZ01000012.1"/>
</dbReference>